<evidence type="ECO:0000313" key="3">
    <source>
        <dbReference type="Proteomes" id="UP000007129"/>
    </source>
</evidence>
<dbReference type="HOGENOM" id="CLU_1777823_0_0_1"/>
<dbReference type="Proteomes" id="UP000007129">
    <property type="component" value="Unassembled WGS sequence"/>
</dbReference>
<name>K2RDJ5_MACPH</name>
<accession>K2RDJ5</accession>
<reference evidence="2 3" key="1">
    <citation type="journal article" date="2012" name="BMC Genomics">
        <title>Tools to kill: Genome of one of the most destructive plant pathogenic fungi Macrophomina phaseolina.</title>
        <authorList>
            <person name="Islam M.S."/>
            <person name="Haque M.S."/>
            <person name="Islam M.M."/>
            <person name="Emdad E.M."/>
            <person name="Halim A."/>
            <person name="Hossen Q.M.M."/>
            <person name="Hossain M.Z."/>
            <person name="Ahmed B."/>
            <person name="Rahim S."/>
            <person name="Rahman M.S."/>
            <person name="Alam M.M."/>
            <person name="Hou S."/>
            <person name="Wan X."/>
            <person name="Saito J.A."/>
            <person name="Alam M."/>
        </authorList>
    </citation>
    <scope>NUCLEOTIDE SEQUENCE [LARGE SCALE GENOMIC DNA]</scope>
    <source>
        <strain evidence="2 3">MS6</strain>
    </source>
</reference>
<evidence type="ECO:0000313" key="2">
    <source>
        <dbReference type="EMBL" id="EKG20576.1"/>
    </source>
</evidence>
<feature type="region of interest" description="Disordered" evidence="1">
    <location>
        <begin position="1"/>
        <end position="38"/>
    </location>
</feature>
<sequence length="146" mass="16737">MRVRNPTPLGPDSKPSNNTRTPEQRAEMEKPDERLNKKKKTIMDKKHTEHPCWVHFFFSPSPAMVRHKHNNPPNFIFIFSGEGCRLNRHTYIPTESRRRQNTERKDRLKLLSCVTSRFGTVPGFSHASLSASLAASVQGEKAGLDR</sequence>
<dbReference type="VEuPathDB" id="FungiDB:MPH_02103"/>
<proteinExistence type="predicted"/>
<dbReference type="EMBL" id="AHHD01000083">
    <property type="protein sequence ID" value="EKG20576.1"/>
    <property type="molecule type" value="Genomic_DNA"/>
</dbReference>
<feature type="compositionally biased region" description="Basic and acidic residues" evidence="1">
    <location>
        <begin position="22"/>
        <end position="38"/>
    </location>
</feature>
<gene>
    <name evidence="2" type="ORF">MPH_02103</name>
</gene>
<protein>
    <submittedName>
        <fullName evidence="2">Uncharacterized protein</fullName>
    </submittedName>
</protein>
<comment type="caution">
    <text evidence="2">The sequence shown here is derived from an EMBL/GenBank/DDBJ whole genome shotgun (WGS) entry which is preliminary data.</text>
</comment>
<dbReference type="AlphaFoldDB" id="K2RDJ5"/>
<organism evidence="2 3">
    <name type="scientific">Macrophomina phaseolina (strain MS6)</name>
    <name type="common">Charcoal rot fungus</name>
    <dbReference type="NCBI Taxonomy" id="1126212"/>
    <lineage>
        <taxon>Eukaryota</taxon>
        <taxon>Fungi</taxon>
        <taxon>Dikarya</taxon>
        <taxon>Ascomycota</taxon>
        <taxon>Pezizomycotina</taxon>
        <taxon>Dothideomycetes</taxon>
        <taxon>Dothideomycetes incertae sedis</taxon>
        <taxon>Botryosphaeriales</taxon>
        <taxon>Botryosphaeriaceae</taxon>
        <taxon>Macrophomina</taxon>
    </lineage>
</organism>
<evidence type="ECO:0000256" key="1">
    <source>
        <dbReference type="SAM" id="MobiDB-lite"/>
    </source>
</evidence>
<dbReference type="InParanoid" id="K2RDJ5"/>